<dbReference type="Pfam" id="PF13424">
    <property type="entry name" value="TPR_12"/>
    <property type="match status" value="1"/>
</dbReference>
<gene>
    <name evidence="2" type="ORF">PCAR00345_LOCUS35614</name>
</gene>
<evidence type="ECO:0008006" key="3">
    <source>
        <dbReference type="Google" id="ProtNLM"/>
    </source>
</evidence>
<keyword evidence="1" id="KW-0802">TPR repeat</keyword>
<proteinExistence type="predicted"/>
<protein>
    <recommendedName>
        <fullName evidence="3">MalT-like TPR region domain-containing protein</fullName>
    </recommendedName>
</protein>
<reference evidence="2" key="1">
    <citation type="submission" date="2021-01" db="EMBL/GenBank/DDBJ databases">
        <authorList>
            <person name="Corre E."/>
            <person name="Pelletier E."/>
            <person name="Niang G."/>
            <person name="Scheremetjew M."/>
            <person name="Finn R."/>
            <person name="Kale V."/>
            <person name="Holt S."/>
            <person name="Cochrane G."/>
            <person name="Meng A."/>
            <person name="Brown T."/>
            <person name="Cohen L."/>
        </authorList>
    </citation>
    <scope>NUCLEOTIDE SEQUENCE</scope>
    <source>
        <strain evidence="2">CCMP645</strain>
    </source>
</reference>
<evidence type="ECO:0000256" key="1">
    <source>
        <dbReference type="PROSITE-ProRule" id="PRU00339"/>
    </source>
</evidence>
<feature type="repeat" description="TPR" evidence="1">
    <location>
        <begin position="159"/>
        <end position="192"/>
    </location>
</feature>
<dbReference type="AlphaFoldDB" id="A0A7S4C0B9"/>
<sequence length="346" mass="37821">MVIGYHRVSMLRLHLRRGLREAGHSALDFFPTRLPSQLLVRNASSQMKGRNTWKYSFRVAGVCSVFSAMHAGVSLLDAADDEDGAASDGAAQAPAREYVPPPAKLDDPEENYKILTSWRGNIHAAQECFRKLDMEGAERELKTALEKAAHFGSGSAPVATSLVNLAELYRRLGRFKEALPLLERATDTLDQTAGPNNKVTIRALVDLADTHLQLKSIAAASDGFEDVLRRLDIAEENQVAGRDPLRLVRAGVLLKAAALDVELGMHAEAEAKLRQSLAIAEERWGKDSPRTLAPVAELARLLQSVGRVQEADAMCSAAERMADKEEQKQQLAKTRRLIDADLAAGK</sequence>
<dbReference type="Gene3D" id="1.25.40.10">
    <property type="entry name" value="Tetratricopeptide repeat domain"/>
    <property type="match status" value="1"/>
</dbReference>
<name>A0A7S4C0B9_CHRCT</name>
<dbReference type="PROSITE" id="PS50005">
    <property type="entry name" value="TPR"/>
    <property type="match status" value="1"/>
</dbReference>
<dbReference type="PANTHER" id="PTHR47689">
    <property type="entry name" value="TETRATRICOPEPTIDE REPEAT (TPR)-LIKE SUPERFAMILY PROTEIN"/>
    <property type="match status" value="1"/>
</dbReference>
<evidence type="ECO:0000313" key="2">
    <source>
        <dbReference type="EMBL" id="CAE0782911.1"/>
    </source>
</evidence>
<organism evidence="2">
    <name type="scientific">Chrysotila carterae</name>
    <name type="common">Marine alga</name>
    <name type="synonym">Syracosphaera carterae</name>
    <dbReference type="NCBI Taxonomy" id="13221"/>
    <lineage>
        <taxon>Eukaryota</taxon>
        <taxon>Haptista</taxon>
        <taxon>Haptophyta</taxon>
        <taxon>Prymnesiophyceae</taxon>
        <taxon>Isochrysidales</taxon>
        <taxon>Isochrysidaceae</taxon>
        <taxon>Chrysotila</taxon>
    </lineage>
</organism>
<dbReference type="EMBL" id="HBIZ01055960">
    <property type="protein sequence ID" value="CAE0782911.1"/>
    <property type="molecule type" value="Transcribed_RNA"/>
</dbReference>
<dbReference type="InterPro" id="IPR019734">
    <property type="entry name" value="TPR_rpt"/>
</dbReference>
<accession>A0A7S4C0B9</accession>
<dbReference type="PANTHER" id="PTHR47689:SF2">
    <property type="entry name" value="TETRATRICOPEPTIDE REPEAT (TPR)-LIKE SUPERFAMILY PROTEIN"/>
    <property type="match status" value="1"/>
</dbReference>
<dbReference type="InterPro" id="IPR011990">
    <property type="entry name" value="TPR-like_helical_dom_sf"/>
</dbReference>
<dbReference type="SUPFAM" id="SSF48452">
    <property type="entry name" value="TPR-like"/>
    <property type="match status" value="2"/>
</dbReference>